<protein>
    <recommendedName>
        <fullName evidence="10">Cytochrome b561 and DOMON domain-containing protein</fullName>
    </recommendedName>
</protein>
<dbReference type="PIRSF" id="PIRSF037471">
    <property type="entry name" value="UCP037471"/>
    <property type="match status" value="1"/>
</dbReference>
<accession>A0AAQ3QMY3</accession>
<evidence type="ECO:0000256" key="5">
    <source>
        <dbReference type="ARBA" id="ARBA00022729"/>
    </source>
</evidence>
<dbReference type="GO" id="GO:0046872">
    <property type="term" value="F:metal ion binding"/>
    <property type="evidence" value="ECO:0007669"/>
    <property type="project" value="UniProtKB-KW"/>
</dbReference>
<dbReference type="CDD" id="cd09629">
    <property type="entry name" value="DOMON_CIL1_like"/>
    <property type="match status" value="1"/>
</dbReference>
<evidence type="ECO:0000256" key="1">
    <source>
        <dbReference type="ARBA" id="ARBA00004141"/>
    </source>
</evidence>
<evidence type="ECO:0000256" key="3">
    <source>
        <dbReference type="ARBA" id="ARBA00022692"/>
    </source>
</evidence>
<dbReference type="GO" id="GO:0016020">
    <property type="term" value="C:membrane"/>
    <property type="evidence" value="ECO:0007669"/>
    <property type="project" value="UniProtKB-SubCell"/>
</dbReference>
<name>A0AAQ3QMY3_9LILI</name>
<keyword evidence="7 12" id="KW-1133">Transmembrane helix</keyword>
<keyword evidence="4 11" id="KW-0479">Metal-binding</keyword>
<evidence type="ECO:0000256" key="13">
    <source>
        <dbReference type="SAM" id="SignalP"/>
    </source>
</evidence>
<reference evidence="16 17" key="1">
    <citation type="submission" date="2023-10" db="EMBL/GenBank/DDBJ databases">
        <title>Chromosome-scale genome assembly provides insights into flower coloration mechanisms of Canna indica.</title>
        <authorList>
            <person name="Li C."/>
        </authorList>
    </citation>
    <scope>NUCLEOTIDE SEQUENCE [LARGE SCALE GENOMIC DNA]</scope>
    <source>
        <tissue evidence="16">Flower</tissue>
    </source>
</reference>
<dbReference type="InterPro" id="IPR017214">
    <property type="entry name" value="UCP037471"/>
</dbReference>
<dbReference type="PANTHER" id="PTHR23130:SF167">
    <property type="entry name" value="CYTOCHROME B561 AND DOMON DOMAIN-CONTAINING PROTEIN"/>
    <property type="match status" value="1"/>
</dbReference>
<feature type="binding site" description="axial binding residue" evidence="11">
    <location>
        <position position="317"/>
    </location>
    <ligand>
        <name>heme b</name>
        <dbReference type="ChEBI" id="CHEBI:60344"/>
        <label>1</label>
    </ligand>
    <ligandPart>
        <name>Fe</name>
        <dbReference type="ChEBI" id="CHEBI:18248"/>
    </ligandPart>
</feature>
<feature type="binding site" description="axial binding residue" evidence="11">
    <location>
        <position position="212"/>
    </location>
    <ligand>
        <name>heme b</name>
        <dbReference type="ChEBI" id="CHEBI:60344"/>
        <label>1</label>
    </ligand>
    <ligandPart>
        <name>Fe</name>
        <dbReference type="ChEBI" id="CHEBI:18248"/>
    </ligandPart>
</feature>
<evidence type="ECO:0000256" key="6">
    <source>
        <dbReference type="ARBA" id="ARBA00022982"/>
    </source>
</evidence>
<evidence type="ECO:0000259" key="14">
    <source>
        <dbReference type="PROSITE" id="PS50836"/>
    </source>
</evidence>
<feature type="chain" id="PRO_5042868590" description="Cytochrome b561 and DOMON domain-containing protein" evidence="13">
    <location>
        <begin position="21"/>
        <end position="393"/>
    </location>
</feature>
<feature type="transmembrane region" description="Helical" evidence="12">
    <location>
        <begin position="213"/>
        <end position="231"/>
    </location>
</feature>
<feature type="transmembrane region" description="Helical" evidence="12">
    <location>
        <begin position="284"/>
        <end position="303"/>
    </location>
</feature>
<gene>
    <name evidence="16" type="ORF">Cni_G27418</name>
</gene>
<feature type="binding site" description="axial binding residue" evidence="11">
    <location>
        <position position="281"/>
    </location>
    <ligand>
        <name>heme b</name>
        <dbReference type="ChEBI" id="CHEBI:60344"/>
        <label>1</label>
    </ligand>
    <ligandPart>
        <name>Fe</name>
        <dbReference type="ChEBI" id="CHEBI:18248"/>
    </ligandPart>
</feature>
<evidence type="ECO:0000256" key="10">
    <source>
        <dbReference type="PIRNR" id="PIRNR037471"/>
    </source>
</evidence>
<evidence type="ECO:0000256" key="9">
    <source>
        <dbReference type="ARBA" id="ARBA00053871"/>
    </source>
</evidence>
<feature type="domain" description="Cytochrome b561" evidence="15">
    <location>
        <begin position="173"/>
        <end position="372"/>
    </location>
</feature>
<dbReference type="Gene3D" id="1.20.120.1770">
    <property type="match status" value="1"/>
</dbReference>
<comment type="cofactor">
    <cofactor evidence="10">
        <name>heme b</name>
        <dbReference type="ChEBI" id="CHEBI:60344"/>
    </cofactor>
    <text evidence="10">Binds 2 heme b groups non-covalently.</text>
</comment>
<evidence type="ECO:0000256" key="2">
    <source>
        <dbReference type="ARBA" id="ARBA00022448"/>
    </source>
</evidence>
<sequence length="393" mass="42804">MNLPAVFLCLFFSLLHHSAAQNGANGACGGLINSNGKVFTTCNRLPYLSSELRWTYHSTNNTVDIAYQAPASSSGWVAWAINPTGTEMNGANAFLAFHDNSGVVTVYTTKLTAGGVNVNDFKDEELSFAVHDKNAVYSGGNYIIYATLDLPNHSTKQNTLWQQGPSMSNGAPSSHDISTGSVNLLSMQSLDFSSGDTASTAGNSKLHRKNIHGVLNAISWGILMPVGIIIARYVKVFESADPAWFYLHIACQCSAYVLGLAGWILGLKLGSDSVGITYHKHRNLGITIFCLATVQLFALFVRPNKDHKYRFYWKIYHHAIGYSIIVLSIINIFEGFDILNPADKWKHAYIAVIATLGAVALLLEAVTWPITIKKKKRSAEKSHHGVNGSSGYA</sequence>
<feature type="transmembrane region" description="Helical" evidence="12">
    <location>
        <begin position="243"/>
        <end position="264"/>
    </location>
</feature>
<dbReference type="PROSITE" id="PS50939">
    <property type="entry name" value="CYTOCHROME_B561"/>
    <property type="match status" value="1"/>
</dbReference>
<feature type="transmembrane region" description="Helical" evidence="12">
    <location>
        <begin position="348"/>
        <end position="371"/>
    </location>
</feature>
<comment type="subcellular location">
    <subcellularLocation>
        <location evidence="1">Membrane</location>
        <topology evidence="1">Multi-pass membrane protein</topology>
    </subcellularLocation>
</comment>
<dbReference type="PROSITE" id="PS50836">
    <property type="entry name" value="DOMON"/>
    <property type="match status" value="1"/>
</dbReference>
<dbReference type="SMART" id="SM00665">
    <property type="entry name" value="B561"/>
    <property type="match status" value="1"/>
</dbReference>
<evidence type="ECO:0000256" key="4">
    <source>
        <dbReference type="ARBA" id="ARBA00022723"/>
    </source>
</evidence>
<feature type="signal peptide" evidence="13">
    <location>
        <begin position="1"/>
        <end position="20"/>
    </location>
</feature>
<organism evidence="16 17">
    <name type="scientific">Canna indica</name>
    <name type="common">Indian-shot</name>
    <dbReference type="NCBI Taxonomy" id="4628"/>
    <lineage>
        <taxon>Eukaryota</taxon>
        <taxon>Viridiplantae</taxon>
        <taxon>Streptophyta</taxon>
        <taxon>Embryophyta</taxon>
        <taxon>Tracheophyta</taxon>
        <taxon>Spermatophyta</taxon>
        <taxon>Magnoliopsida</taxon>
        <taxon>Liliopsida</taxon>
        <taxon>Zingiberales</taxon>
        <taxon>Cannaceae</taxon>
        <taxon>Canna</taxon>
    </lineage>
</organism>
<keyword evidence="5 13" id="KW-0732">Signal</keyword>
<evidence type="ECO:0000256" key="7">
    <source>
        <dbReference type="ARBA" id="ARBA00022989"/>
    </source>
</evidence>
<evidence type="ECO:0000256" key="11">
    <source>
        <dbReference type="PIRSR" id="PIRSR037471-1"/>
    </source>
</evidence>
<keyword evidence="6 10" id="KW-0249">Electron transport</keyword>
<dbReference type="AlphaFoldDB" id="A0AAQ3QMY3"/>
<dbReference type="Pfam" id="PF04526">
    <property type="entry name" value="DUF568"/>
    <property type="match status" value="1"/>
</dbReference>
<dbReference type="Pfam" id="PF03188">
    <property type="entry name" value="Cytochrom_B561"/>
    <property type="match status" value="1"/>
</dbReference>
<keyword evidence="17" id="KW-1185">Reference proteome</keyword>
<dbReference type="InterPro" id="IPR045265">
    <property type="entry name" value="AIR12_DOMON"/>
</dbReference>
<dbReference type="CDD" id="cd08760">
    <property type="entry name" value="Cyt_b561_FRRS1_like"/>
    <property type="match status" value="1"/>
</dbReference>
<keyword evidence="2 10" id="KW-0813">Transport</keyword>
<proteinExistence type="predicted"/>
<dbReference type="FunFam" id="1.20.120.1770:FF:000007">
    <property type="entry name" value="Cytochrome b561 and DOMON domain-containing protein"/>
    <property type="match status" value="1"/>
</dbReference>
<feature type="binding site" description="axial binding residue" evidence="11">
    <location>
        <position position="248"/>
    </location>
    <ligand>
        <name>heme b</name>
        <dbReference type="ChEBI" id="CHEBI:60344"/>
        <label>1</label>
    </ligand>
    <ligandPart>
        <name>Fe</name>
        <dbReference type="ChEBI" id="CHEBI:18248"/>
    </ligandPart>
</feature>
<comment type="function">
    <text evidence="9">May act as a catecholamine-responsive trans-membrane electron transporter.</text>
</comment>
<dbReference type="PANTHER" id="PTHR23130">
    <property type="entry name" value="CYTOCHROME B561 AND DOMON DOMAIN-CONTAINING PROTEIN"/>
    <property type="match status" value="1"/>
</dbReference>
<dbReference type="InterPro" id="IPR006593">
    <property type="entry name" value="Cyt_b561/ferric_Rdtase_TM"/>
</dbReference>
<dbReference type="Proteomes" id="UP001327560">
    <property type="component" value="Chromosome 9"/>
</dbReference>
<feature type="domain" description="DOMON" evidence="14">
    <location>
        <begin position="48"/>
        <end position="164"/>
    </location>
</feature>
<dbReference type="EMBL" id="CP136898">
    <property type="protein sequence ID" value="WOL18621.1"/>
    <property type="molecule type" value="Genomic_DNA"/>
</dbReference>
<keyword evidence="11" id="KW-0408">Iron</keyword>
<evidence type="ECO:0000256" key="8">
    <source>
        <dbReference type="ARBA" id="ARBA00023136"/>
    </source>
</evidence>
<keyword evidence="8 10" id="KW-0472">Membrane</keyword>
<dbReference type="InterPro" id="IPR005018">
    <property type="entry name" value="DOMON_domain"/>
</dbReference>
<evidence type="ECO:0000259" key="15">
    <source>
        <dbReference type="PROSITE" id="PS50939"/>
    </source>
</evidence>
<evidence type="ECO:0000313" key="16">
    <source>
        <dbReference type="EMBL" id="WOL18621.1"/>
    </source>
</evidence>
<keyword evidence="3 12" id="KW-0812">Transmembrane</keyword>
<evidence type="ECO:0000256" key="12">
    <source>
        <dbReference type="SAM" id="Phobius"/>
    </source>
</evidence>
<feature type="transmembrane region" description="Helical" evidence="12">
    <location>
        <begin position="315"/>
        <end position="336"/>
    </location>
</feature>
<evidence type="ECO:0000313" key="17">
    <source>
        <dbReference type="Proteomes" id="UP001327560"/>
    </source>
</evidence>